<name>A0A379C601_9FIRM</name>
<organism evidence="2 3">
    <name type="scientific">Peptoniphilus lacrimalis</name>
    <dbReference type="NCBI Taxonomy" id="33031"/>
    <lineage>
        <taxon>Bacteria</taxon>
        <taxon>Bacillati</taxon>
        <taxon>Bacillota</taxon>
        <taxon>Tissierellia</taxon>
        <taxon>Tissierellales</taxon>
        <taxon>Peptoniphilaceae</taxon>
        <taxon>Peptoniphilus</taxon>
    </lineage>
</organism>
<dbReference type="AlphaFoldDB" id="A0A379C601"/>
<proteinExistence type="predicted"/>
<evidence type="ECO:0000313" key="2">
    <source>
        <dbReference type="EMBL" id="SUB57653.1"/>
    </source>
</evidence>
<dbReference type="InterPro" id="IPR017154">
    <property type="entry name" value="PC4-like"/>
</dbReference>
<protein>
    <submittedName>
        <fullName evidence="2">Uncharacterized protein conserved in bacteria</fullName>
    </submittedName>
</protein>
<dbReference type="STRING" id="1122949.GCA_000378725_01404"/>
<dbReference type="InterPro" id="IPR003173">
    <property type="entry name" value="PC4_C"/>
</dbReference>
<accession>A0A379C601</accession>
<evidence type="ECO:0000313" key="3">
    <source>
        <dbReference type="Proteomes" id="UP000255517"/>
    </source>
</evidence>
<dbReference type="GO" id="GO:0003677">
    <property type="term" value="F:DNA binding"/>
    <property type="evidence" value="ECO:0007669"/>
    <property type="project" value="InterPro"/>
</dbReference>
<dbReference type="Pfam" id="PF02229">
    <property type="entry name" value="PC4"/>
    <property type="match status" value="1"/>
</dbReference>
<dbReference type="RefSeq" id="WP_004825817.1">
    <property type="nucleotide sequence ID" value="NZ_CAMUOS010000006.1"/>
</dbReference>
<feature type="domain" description="Transcriptional coactivator p15 (PC4) C-terminal" evidence="1">
    <location>
        <begin position="20"/>
        <end position="67"/>
    </location>
</feature>
<evidence type="ECO:0000259" key="1">
    <source>
        <dbReference type="Pfam" id="PF02229"/>
    </source>
</evidence>
<sequence>MADFKFEIVEHLGVLSEDAKGWTKEINKVSFGGRPAKYDIRSWDQDHLKMSKGVTLNDEEFENLISILKVKGF</sequence>
<dbReference type="EMBL" id="UGSZ01000001">
    <property type="protein sequence ID" value="SUB57653.1"/>
    <property type="molecule type" value="Genomic_DNA"/>
</dbReference>
<dbReference type="Gene3D" id="2.30.31.70">
    <property type="match status" value="1"/>
</dbReference>
<dbReference type="GO" id="GO:0006355">
    <property type="term" value="P:regulation of DNA-templated transcription"/>
    <property type="evidence" value="ECO:0007669"/>
    <property type="project" value="InterPro"/>
</dbReference>
<reference evidence="2 3" key="1">
    <citation type="submission" date="2018-06" db="EMBL/GenBank/DDBJ databases">
        <authorList>
            <consortium name="Pathogen Informatics"/>
            <person name="Doyle S."/>
        </authorList>
    </citation>
    <scope>NUCLEOTIDE SEQUENCE [LARGE SCALE GENOMIC DNA]</scope>
    <source>
        <strain evidence="2 3">NCTC13149</strain>
    </source>
</reference>
<dbReference type="PIRSF" id="PIRSF037246">
    <property type="entry name" value="UCP037246"/>
    <property type="match status" value="1"/>
</dbReference>
<gene>
    <name evidence="2" type="ORF">NCTC13149_01502</name>
</gene>
<dbReference type="OrthoDB" id="7067273at2"/>
<dbReference type="Proteomes" id="UP000255517">
    <property type="component" value="Unassembled WGS sequence"/>
</dbReference>